<dbReference type="EMBL" id="JAUHHV010000011">
    <property type="protein sequence ID" value="KAK1406929.1"/>
    <property type="molecule type" value="Genomic_DNA"/>
</dbReference>
<name>A0AAD8JM26_TARER</name>
<sequence>MLTVVLKVLTVVLLPFEVSDELLINSDLFQFSSDVAYEISSNCVMLNTPSKNSRGLKALNSLTNGVEEFIDDRELAQRKAEAAAARRNQAAEWLRQMDHGASELLPTEPTEEHFCQSLRNGLILCNVLNKLNPGSIPKVVEIPVIDTEGAAQTAIQYFENMRNFLVAVGRMKLLTFEVSDLEKGGSSGKVVDCILCLKGYHEWRQSGGVGVWKYGGTVRITSFPKGSPSSLIGSESADESLDDSESSQFEELLEYLHLSSEVALEESKVLSAFTFLFDRFGIGLLQAYLTETNELDDFPLNSMVEVARLVIDIVLRKAVKDLSGLLVSHGSQLGIFLKDMLKGNCKPLLKQEFLQAIAKYIDQRSGFVSNDFSKFCICGGKGKNMWNNINYSCEDTNVLDFQRKELEVNTTLSIISSTFFF</sequence>
<feature type="domain" description="Calponin-homology (CH)" evidence="2">
    <location>
        <begin position="84"/>
        <end position="202"/>
    </location>
</feature>
<dbReference type="Gene3D" id="1.10.418.10">
    <property type="entry name" value="Calponin-like domain"/>
    <property type="match status" value="1"/>
</dbReference>
<dbReference type="FunFam" id="1.10.418.10:FF:000067">
    <property type="entry name" value="kinesin-like protein KIN-14F"/>
    <property type="match status" value="1"/>
</dbReference>
<accession>A0AAD8JM26</accession>
<dbReference type="InterPro" id="IPR036872">
    <property type="entry name" value="CH_dom_sf"/>
</dbReference>
<evidence type="ECO:0000313" key="4">
    <source>
        <dbReference type="Proteomes" id="UP001229421"/>
    </source>
</evidence>
<gene>
    <name evidence="3" type="ORF">QVD17_38538</name>
</gene>
<comment type="caution">
    <text evidence="3">The sequence shown here is derived from an EMBL/GenBank/DDBJ whole genome shotgun (WGS) entry which is preliminary data.</text>
</comment>
<reference evidence="3" key="1">
    <citation type="journal article" date="2023" name="bioRxiv">
        <title>Improved chromosome-level genome assembly for marigold (Tagetes erecta).</title>
        <authorList>
            <person name="Jiang F."/>
            <person name="Yuan L."/>
            <person name="Wang S."/>
            <person name="Wang H."/>
            <person name="Xu D."/>
            <person name="Wang A."/>
            <person name="Fan W."/>
        </authorList>
    </citation>
    <scope>NUCLEOTIDE SEQUENCE</scope>
    <source>
        <strain evidence="3">WSJ</strain>
        <tissue evidence="3">Leaf</tissue>
    </source>
</reference>
<evidence type="ECO:0000259" key="2">
    <source>
        <dbReference type="PROSITE" id="PS50021"/>
    </source>
</evidence>
<protein>
    <recommendedName>
        <fullName evidence="2">Calponin-homology (CH) domain-containing protein</fullName>
    </recommendedName>
</protein>
<dbReference type="SMART" id="SM00033">
    <property type="entry name" value="CH"/>
    <property type="match status" value="1"/>
</dbReference>
<keyword evidence="4" id="KW-1185">Reference proteome</keyword>
<dbReference type="Pfam" id="PF00307">
    <property type="entry name" value="CH"/>
    <property type="match status" value="1"/>
</dbReference>
<dbReference type="SUPFAM" id="SSF47576">
    <property type="entry name" value="Calponin-homology domain, CH-domain"/>
    <property type="match status" value="1"/>
</dbReference>
<dbReference type="AlphaFoldDB" id="A0AAD8JM26"/>
<evidence type="ECO:0000313" key="3">
    <source>
        <dbReference type="EMBL" id="KAK1406929.1"/>
    </source>
</evidence>
<dbReference type="InterPro" id="IPR001715">
    <property type="entry name" value="CH_dom"/>
</dbReference>
<evidence type="ECO:0000256" key="1">
    <source>
        <dbReference type="SAM" id="SignalP"/>
    </source>
</evidence>
<organism evidence="3 4">
    <name type="scientific">Tagetes erecta</name>
    <name type="common">African marigold</name>
    <dbReference type="NCBI Taxonomy" id="13708"/>
    <lineage>
        <taxon>Eukaryota</taxon>
        <taxon>Viridiplantae</taxon>
        <taxon>Streptophyta</taxon>
        <taxon>Embryophyta</taxon>
        <taxon>Tracheophyta</taxon>
        <taxon>Spermatophyta</taxon>
        <taxon>Magnoliopsida</taxon>
        <taxon>eudicotyledons</taxon>
        <taxon>Gunneridae</taxon>
        <taxon>Pentapetalae</taxon>
        <taxon>asterids</taxon>
        <taxon>campanulids</taxon>
        <taxon>Asterales</taxon>
        <taxon>Asteraceae</taxon>
        <taxon>Asteroideae</taxon>
        <taxon>Heliantheae alliance</taxon>
        <taxon>Tageteae</taxon>
        <taxon>Tagetes</taxon>
    </lineage>
</organism>
<dbReference type="Proteomes" id="UP001229421">
    <property type="component" value="Unassembled WGS sequence"/>
</dbReference>
<dbReference type="CDD" id="cd21203">
    <property type="entry name" value="CH_AtKIN14-like"/>
    <property type="match status" value="1"/>
</dbReference>
<proteinExistence type="predicted"/>
<feature type="chain" id="PRO_5041926304" description="Calponin-homology (CH) domain-containing protein" evidence="1">
    <location>
        <begin position="22"/>
        <end position="421"/>
    </location>
</feature>
<keyword evidence="1" id="KW-0732">Signal</keyword>
<dbReference type="PROSITE" id="PS50021">
    <property type="entry name" value="CH"/>
    <property type="match status" value="1"/>
</dbReference>
<feature type="signal peptide" evidence="1">
    <location>
        <begin position="1"/>
        <end position="21"/>
    </location>
</feature>